<keyword evidence="6" id="KW-0175">Coiled coil</keyword>
<evidence type="ECO:0000313" key="10">
    <source>
        <dbReference type="RefSeq" id="XP_048128472.1"/>
    </source>
</evidence>
<dbReference type="GeneID" id="125312860"/>
<dbReference type="Proteomes" id="UP000827889">
    <property type="component" value="Chromosome 11"/>
</dbReference>
<evidence type="ECO:0000256" key="3">
    <source>
        <dbReference type="ARBA" id="ARBA00023125"/>
    </source>
</evidence>
<evidence type="ECO:0000256" key="6">
    <source>
        <dbReference type="SAM" id="Coils"/>
    </source>
</evidence>
<feature type="domain" description="MADS-box" evidence="8">
    <location>
        <begin position="12"/>
        <end position="62"/>
    </location>
</feature>
<dbReference type="SMART" id="SM00432">
    <property type="entry name" value="MADS"/>
    <property type="match status" value="1"/>
</dbReference>
<dbReference type="PANTHER" id="PTHR11945:SF776">
    <property type="entry name" value="AGAMOUS-LIKE 50-RELATED"/>
    <property type="match status" value="1"/>
</dbReference>
<evidence type="ECO:0000256" key="7">
    <source>
        <dbReference type="SAM" id="MobiDB-lite"/>
    </source>
</evidence>
<dbReference type="RefSeq" id="XP_048128472.1">
    <property type="nucleotide sequence ID" value="XM_048272515.1"/>
</dbReference>
<dbReference type="PANTHER" id="PTHR11945">
    <property type="entry name" value="MADS BOX PROTEIN"/>
    <property type="match status" value="1"/>
</dbReference>
<gene>
    <name evidence="10" type="primary">LOC125312860</name>
</gene>
<dbReference type="SUPFAM" id="SSF55455">
    <property type="entry name" value="SRF-like"/>
    <property type="match status" value="1"/>
</dbReference>
<keyword evidence="5" id="KW-0539">Nucleus</keyword>
<dbReference type="PROSITE" id="PS50066">
    <property type="entry name" value="MADS_BOX_2"/>
    <property type="match status" value="1"/>
</dbReference>
<proteinExistence type="predicted"/>
<dbReference type="PRINTS" id="PR00404">
    <property type="entry name" value="MADSDOMAIN"/>
</dbReference>
<name>A0ABM3GVT5_9MYRT</name>
<feature type="coiled-coil region" evidence="6">
    <location>
        <begin position="92"/>
        <end position="159"/>
    </location>
</feature>
<keyword evidence="2" id="KW-0805">Transcription regulation</keyword>
<protein>
    <submittedName>
        <fullName evidence="10">Agamous-like MADS-box protein AGL61</fullName>
    </submittedName>
</protein>
<evidence type="ECO:0000256" key="2">
    <source>
        <dbReference type="ARBA" id="ARBA00023015"/>
    </source>
</evidence>
<evidence type="ECO:0000256" key="5">
    <source>
        <dbReference type="ARBA" id="ARBA00023242"/>
    </source>
</evidence>
<keyword evidence="3" id="KW-0238">DNA-binding</keyword>
<evidence type="ECO:0000256" key="1">
    <source>
        <dbReference type="ARBA" id="ARBA00004123"/>
    </source>
</evidence>
<reference evidence="10" key="1">
    <citation type="submission" date="2025-08" db="UniProtKB">
        <authorList>
            <consortium name="RefSeq"/>
        </authorList>
    </citation>
    <scope>IDENTIFICATION</scope>
    <source>
        <tissue evidence="10">Leaf</tissue>
    </source>
</reference>
<dbReference type="Pfam" id="PF00319">
    <property type="entry name" value="SRF-TF"/>
    <property type="match status" value="1"/>
</dbReference>
<organism evidence="9 10">
    <name type="scientific">Rhodamnia argentea</name>
    <dbReference type="NCBI Taxonomy" id="178133"/>
    <lineage>
        <taxon>Eukaryota</taxon>
        <taxon>Viridiplantae</taxon>
        <taxon>Streptophyta</taxon>
        <taxon>Embryophyta</taxon>
        <taxon>Tracheophyta</taxon>
        <taxon>Spermatophyta</taxon>
        <taxon>Magnoliopsida</taxon>
        <taxon>eudicotyledons</taxon>
        <taxon>Gunneridae</taxon>
        <taxon>Pentapetalae</taxon>
        <taxon>rosids</taxon>
        <taxon>malvids</taxon>
        <taxon>Myrtales</taxon>
        <taxon>Myrtaceae</taxon>
        <taxon>Myrtoideae</taxon>
        <taxon>Myrteae</taxon>
        <taxon>Australasian group</taxon>
        <taxon>Rhodamnia</taxon>
    </lineage>
</organism>
<sequence>MKGETTRAKTMIEGAKARRVAFSKQRPGLLKKASELCTLCAVEMALILFSPSGQPFSFGHPSVGAILDRFEHPQTACPPATQQAQANGDQTLAELNKQYADVLEQLKAEKKRAKELRDVKPLEIQNLSFDQLMVLKKALADLKENVDQRRMELLALEAAAPTPCARAMDGSVIRRTDDKHSDPPKANAGEE</sequence>
<dbReference type="Gene3D" id="3.40.1810.10">
    <property type="entry name" value="Transcription factor, MADS-box"/>
    <property type="match status" value="1"/>
</dbReference>
<keyword evidence="9" id="KW-1185">Reference proteome</keyword>
<accession>A0ABM3GVT5</accession>
<evidence type="ECO:0000256" key="4">
    <source>
        <dbReference type="ARBA" id="ARBA00023163"/>
    </source>
</evidence>
<dbReference type="InterPro" id="IPR036879">
    <property type="entry name" value="TF_MADSbox_sf"/>
</dbReference>
<comment type="subcellular location">
    <subcellularLocation>
        <location evidence="1">Nucleus</location>
    </subcellularLocation>
</comment>
<dbReference type="InterPro" id="IPR002100">
    <property type="entry name" value="TF_MADSbox"/>
</dbReference>
<evidence type="ECO:0000259" key="8">
    <source>
        <dbReference type="PROSITE" id="PS50066"/>
    </source>
</evidence>
<evidence type="ECO:0000313" key="9">
    <source>
        <dbReference type="Proteomes" id="UP000827889"/>
    </source>
</evidence>
<feature type="region of interest" description="Disordered" evidence="7">
    <location>
        <begin position="167"/>
        <end position="191"/>
    </location>
</feature>
<feature type="compositionally biased region" description="Basic and acidic residues" evidence="7">
    <location>
        <begin position="172"/>
        <end position="183"/>
    </location>
</feature>
<keyword evidence="4" id="KW-0804">Transcription</keyword>